<name>A0A3B0V033_9ZZZZ</name>
<proteinExistence type="predicted"/>
<sequence>MTEGIPSNSAPRTMSGDIDNVNGNAVLMHGVIEKMRQDNIGEEALSDKELTEAAEAYISQMHEKGATIDVEQLPVKDMISARKGLRSMSVPIVSPTGEVMHAESNENVREVITEHNKENRDN</sequence>
<dbReference type="AlphaFoldDB" id="A0A3B0V033"/>
<organism evidence="2">
    <name type="scientific">hydrothermal vent metagenome</name>
    <dbReference type="NCBI Taxonomy" id="652676"/>
    <lineage>
        <taxon>unclassified sequences</taxon>
        <taxon>metagenomes</taxon>
        <taxon>ecological metagenomes</taxon>
    </lineage>
</organism>
<evidence type="ECO:0000256" key="1">
    <source>
        <dbReference type="SAM" id="MobiDB-lite"/>
    </source>
</evidence>
<accession>A0A3B0V033</accession>
<gene>
    <name evidence="2" type="ORF">MNBD_CPR01-123</name>
</gene>
<reference evidence="2" key="1">
    <citation type="submission" date="2018-06" db="EMBL/GenBank/DDBJ databases">
        <authorList>
            <person name="Zhirakovskaya E."/>
        </authorList>
    </citation>
    <scope>NUCLEOTIDE SEQUENCE</scope>
</reference>
<evidence type="ECO:0000313" key="2">
    <source>
        <dbReference type="EMBL" id="VAW32122.1"/>
    </source>
</evidence>
<protein>
    <submittedName>
        <fullName evidence="2">Uncharacterized protein</fullName>
    </submittedName>
</protein>
<dbReference type="EMBL" id="UOEV01000022">
    <property type="protein sequence ID" value="VAW32122.1"/>
    <property type="molecule type" value="Genomic_DNA"/>
</dbReference>
<feature type="compositionally biased region" description="Polar residues" evidence="1">
    <location>
        <begin position="1"/>
        <end position="12"/>
    </location>
</feature>
<feature type="region of interest" description="Disordered" evidence="1">
    <location>
        <begin position="1"/>
        <end position="21"/>
    </location>
</feature>